<evidence type="ECO:0000259" key="1">
    <source>
        <dbReference type="PROSITE" id="PS50097"/>
    </source>
</evidence>
<dbReference type="SMART" id="SM00225">
    <property type="entry name" value="BTB"/>
    <property type="match status" value="1"/>
</dbReference>
<evidence type="ECO:0000313" key="3">
    <source>
        <dbReference type="Proteomes" id="UP000664203"/>
    </source>
</evidence>
<dbReference type="Gene3D" id="3.30.710.10">
    <property type="entry name" value="Potassium Channel Kv1.1, Chain A"/>
    <property type="match status" value="1"/>
</dbReference>
<dbReference type="InterPro" id="IPR011333">
    <property type="entry name" value="SKP1/BTB/POZ_sf"/>
</dbReference>
<gene>
    <name evidence="2" type="ORF">ALECFALPRED_000736</name>
</gene>
<dbReference type="InterPro" id="IPR000210">
    <property type="entry name" value="BTB/POZ_dom"/>
</dbReference>
<keyword evidence="3" id="KW-1185">Reference proteome</keyword>
<protein>
    <recommendedName>
        <fullName evidence="1">BTB domain-containing protein</fullName>
    </recommendedName>
</protein>
<name>A0A8H3PK73_9LECA</name>
<dbReference type="PROSITE" id="PS50097">
    <property type="entry name" value="BTB"/>
    <property type="match status" value="1"/>
</dbReference>
<dbReference type="AlphaFoldDB" id="A0A8H3PK73"/>
<dbReference type="SUPFAM" id="SSF54695">
    <property type="entry name" value="POZ domain"/>
    <property type="match status" value="1"/>
</dbReference>
<organism evidence="2 3">
    <name type="scientific">Alectoria fallacina</name>
    <dbReference type="NCBI Taxonomy" id="1903189"/>
    <lineage>
        <taxon>Eukaryota</taxon>
        <taxon>Fungi</taxon>
        <taxon>Dikarya</taxon>
        <taxon>Ascomycota</taxon>
        <taxon>Pezizomycotina</taxon>
        <taxon>Lecanoromycetes</taxon>
        <taxon>OSLEUM clade</taxon>
        <taxon>Lecanoromycetidae</taxon>
        <taxon>Lecanorales</taxon>
        <taxon>Lecanorineae</taxon>
        <taxon>Parmeliaceae</taxon>
        <taxon>Alectoria</taxon>
    </lineage>
</organism>
<dbReference type="PANTHER" id="PTHR47843:SF5">
    <property type="entry name" value="BTB_POZ DOMAIN PROTEIN"/>
    <property type="match status" value="1"/>
</dbReference>
<dbReference type="OrthoDB" id="6359816at2759"/>
<accession>A0A8H3PK73</accession>
<dbReference type="EMBL" id="CAJPDR010001130">
    <property type="protein sequence ID" value="CAF9943591.1"/>
    <property type="molecule type" value="Genomic_DNA"/>
</dbReference>
<dbReference type="PANTHER" id="PTHR47843">
    <property type="entry name" value="BTB DOMAIN-CONTAINING PROTEIN-RELATED"/>
    <property type="match status" value="1"/>
</dbReference>
<sequence length="293" mass="32777">MSASHREQFSLRMTPAAAAAKSEMLQGFSKLLETGLGSDLTITCKGKTFKVHSAILASRSDFFVAACWGGFKVSVEFPRNKESELTQMVQQESETRCIDLPDDDPTAVWTMLRYLYSLDYTIEPRNNYVYDLSEDPVPTVHDNELRQLSSLQLVCNASMYGMGDKYGIHGLKGIASEKFAATLKQPEWHAEWTCSEVSIGSLATAIKCIYDSTPESDKGLRDQILKYAKLHLKRLLSLEDFKAVLAEVPELSYQLLVQEAAGRRSEDPLAKKRKMDAVAAANYVAWLNSEAIW</sequence>
<dbReference type="CDD" id="cd18186">
    <property type="entry name" value="BTB_POZ_ZBTB_KLHL-like"/>
    <property type="match status" value="1"/>
</dbReference>
<proteinExistence type="predicted"/>
<dbReference type="Proteomes" id="UP000664203">
    <property type="component" value="Unassembled WGS sequence"/>
</dbReference>
<reference evidence="2" key="1">
    <citation type="submission" date="2021-03" db="EMBL/GenBank/DDBJ databases">
        <authorList>
            <person name="Tagirdzhanova G."/>
        </authorList>
    </citation>
    <scope>NUCLEOTIDE SEQUENCE</scope>
</reference>
<evidence type="ECO:0000313" key="2">
    <source>
        <dbReference type="EMBL" id="CAF9943591.1"/>
    </source>
</evidence>
<feature type="domain" description="BTB" evidence="1">
    <location>
        <begin position="38"/>
        <end position="124"/>
    </location>
</feature>
<comment type="caution">
    <text evidence="2">The sequence shown here is derived from an EMBL/GenBank/DDBJ whole genome shotgun (WGS) entry which is preliminary data.</text>
</comment>
<dbReference type="Pfam" id="PF00651">
    <property type="entry name" value="BTB"/>
    <property type="match status" value="1"/>
</dbReference>